<dbReference type="EMBL" id="FOTR01000001">
    <property type="protein sequence ID" value="SFL41293.1"/>
    <property type="molecule type" value="Genomic_DNA"/>
</dbReference>
<evidence type="ECO:0000256" key="11">
    <source>
        <dbReference type="ARBA" id="ARBA00022982"/>
    </source>
</evidence>
<dbReference type="STRING" id="334253.SAMN04487943_101425"/>
<reference evidence="24" key="1">
    <citation type="submission" date="2016-10" db="EMBL/GenBank/DDBJ databases">
        <authorList>
            <person name="Varghese N."/>
            <person name="Submissions S."/>
        </authorList>
    </citation>
    <scope>NUCLEOTIDE SEQUENCE [LARGE SCALE GENOMIC DNA]</scope>
    <source>
        <strain evidence="24">CGMCC 1.4250</strain>
    </source>
</reference>
<dbReference type="NCBIfam" id="TIGR01432">
    <property type="entry name" value="QOXA"/>
    <property type="match status" value="1"/>
</dbReference>
<evidence type="ECO:0000256" key="16">
    <source>
        <dbReference type="ARBA" id="ARBA00024688"/>
    </source>
</evidence>
<evidence type="ECO:0000256" key="6">
    <source>
        <dbReference type="ARBA" id="ARBA00022475"/>
    </source>
</evidence>
<keyword evidence="9" id="KW-0479">Metal-binding</keyword>
<dbReference type="SUPFAM" id="SSF81464">
    <property type="entry name" value="Cytochrome c oxidase subunit II-like, transmembrane region"/>
    <property type="match status" value="1"/>
</dbReference>
<dbReference type="InterPro" id="IPR006332">
    <property type="entry name" value="QoxA"/>
</dbReference>
<keyword evidence="7 17" id="KW-0679">Respiratory chain</keyword>
<comment type="function">
    <text evidence="16">Subunits I and II form the functional core of the enzyme complex. Electrons originating in cytochrome c are transferred via heme a and Cu(A) to the binuclear center formed by heme a3 and Cu(B).</text>
</comment>
<dbReference type="PANTHER" id="PTHR22888">
    <property type="entry name" value="CYTOCHROME C OXIDASE, SUBUNIT II"/>
    <property type="match status" value="1"/>
</dbReference>
<dbReference type="PROSITE" id="PS50999">
    <property type="entry name" value="COX2_TM"/>
    <property type="match status" value="1"/>
</dbReference>
<dbReference type="Gene3D" id="1.10.287.90">
    <property type="match status" value="1"/>
</dbReference>
<keyword evidence="5 17" id="KW-0813">Transport</keyword>
<evidence type="ECO:0000256" key="13">
    <source>
        <dbReference type="ARBA" id="ARBA00023002"/>
    </source>
</evidence>
<evidence type="ECO:0000313" key="23">
    <source>
        <dbReference type="EMBL" id="SFL41293.1"/>
    </source>
</evidence>
<dbReference type="InterPro" id="IPR014222">
    <property type="entry name" value="Cyt_c_oxidase_su2"/>
</dbReference>
<dbReference type="InterPro" id="IPR011759">
    <property type="entry name" value="Cyt_c_oxidase_su2_TM_dom"/>
</dbReference>
<evidence type="ECO:0000256" key="12">
    <source>
        <dbReference type="ARBA" id="ARBA00022989"/>
    </source>
</evidence>
<keyword evidence="12 20" id="KW-1133">Transmembrane helix</keyword>
<dbReference type="GO" id="GO:0005507">
    <property type="term" value="F:copper ion binding"/>
    <property type="evidence" value="ECO:0007669"/>
    <property type="project" value="InterPro"/>
</dbReference>
<gene>
    <name evidence="23" type="ORF">SAMN04487943_101425</name>
</gene>
<keyword evidence="10" id="KW-0732">Signal</keyword>
<evidence type="ECO:0000256" key="9">
    <source>
        <dbReference type="ARBA" id="ARBA00022723"/>
    </source>
</evidence>
<dbReference type="SUPFAM" id="SSF49503">
    <property type="entry name" value="Cupredoxins"/>
    <property type="match status" value="1"/>
</dbReference>
<comment type="similarity">
    <text evidence="3 17 18">Belongs to the cytochrome c oxidase subunit 2 family.</text>
</comment>
<evidence type="ECO:0000256" key="5">
    <source>
        <dbReference type="ARBA" id="ARBA00022448"/>
    </source>
</evidence>
<evidence type="ECO:0000256" key="2">
    <source>
        <dbReference type="ARBA" id="ARBA00004651"/>
    </source>
</evidence>
<keyword evidence="11 17" id="KW-0249">Electron transport</keyword>
<keyword evidence="13 17" id="KW-0560">Oxidoreductase</keyword>
<evidence type="ECO:0000256" key="19">
    <source>
        <dbReference type="SAM" id="MobiDB-lite"/>
    </source>
</evidence>
<dbReference type="GO" id="GO:0016682">
    <property type="term" value="F:oxidoreductase activity, acting on diphenols and related substances as donors, oxygen as acceptor"/>
    <property type="evidence" value="ECO:0007669"/>
    <property type="project" value="InterPro"/>
</dbReference>
<keyword evidence="14" id="KW-0186">Copper</keyword>
<keyword evidence="24" id="KW-1185">Reference proteome</keyword>
<dbReference type="PROSITE" id="PS50857">
    <property type="entry name" value="COX2_CUA"/>
    <property type="match status" value="1"/>
</dbReference>
<evidence type="ECO:0000256" key="4">
    <source>
        <dbReference type="ARBA" id="ARBA00016131"/>
    </source>
</evidence>
<evidence type="ECO:0000256" key="3">
    <source>
        <dbReference type="ARBA" id="ARBA00007866"/>
    </source>
</evidence>
<dbReference type="PRINTS" id="PR01166">
    <property type="entry name" value="CYCOXIDASEII"/>
</dbReference>
<evidence type="ECO:0000313" key="24">
    <source>
        <dbReference type="Proteomes" id="UP000198565"/>
    </source>
</evidence>
<feature type="transmembrane region" description="Helical" evidence="20">
    <location>
        <begin position="88"/>
        <end position="106"/>
    </location>
</feature>
<dbReference type="GO" id="GO:0005886">
    <property type="term" value="C:plasma membrane"/>
    <property type="evidence" value="ECO:0007669"/>
    <property type="project" value="UniProtKB-SubCell"/>
</dbReference>
<keyword evidence="6 17" id="KW-1003">Cell membrane</keyword>
<comment type="subcellular location">
    <subcellularLocation>
        <location evidence="2 18">Cell membrane</location>
        <topology evidence="2 18">Multi-pass membrane protein</topology>
    </subcellularLocation>
</comment>
<dbReference type="InterPro" id="IPR036257">
    <property type="entry name" value="Cyt_c_oxidase_su2_TM_sf"/>
</dbReference>
<evidence type="ECO:0000256" key="8">
    <source>
        <dbReference type="ARBA" id="ARBA00022692"/>
    </source>
</evidence>
<organism evidence="23 24">
    <name type="scientific">Gracilibacillus orientalis</name>
    <dbReference type="NCBI Taxonomy" id="334253"/>
    <lineage>
        <taxon>Bacteria</taxon>
        <taxon>Bacillati</taxon>
        <taxon>Bacillota</taxon>
        <taxon>Bacilli</taxon>
        <taxon>Bacillales</taxon>
        <taxon>Bacillaceae</taxon>
        <taxon>Gracilibacillus</taxon>
    </lineage>
</organism>
<dbReference type="PROSITE" id="PS51257">
    <property type="entry name" value="PROKAR_LIPOPROTEIN"/>
    <property type="match status" value="1"/>
</dbReference>
<comment type="function">
    <text evidence="17">Catalyzes quinol oxidation with the concomitant reduction of oxygen to water. Subunit II transfers the electrons from a quinol to the binuclear center of the catalytic subunit I.</text>
</comment>
<dbReference type="EC" id="1.10.3.-" evidence="17"/>
<evidence type="ECO:0000256" key="1">
    <source>
        <dbReference type="ARBA" id="ARBA00000725"/>
    </source>
</evidence>
<evidence type="ECO:0000259" key="22">
    <source>
        <dbReference type="PROSITE" id="PS50999"/>
    </source>
</evidence>
<dbReference type="NCBIfam" id="TIGR02866">
    <property type="entry name" value="CoxB"/>
    <property type="match status" value="1"/>
</dbReference>
<evidence type="ECO:0000256" key="10">
    <source>
        <dbReference type="ARBA" id="ARBA00022729"/>
    </source>
</evidence>
<dbReference type="PANTHER" id="PTHR22888:SF18">
    <property type="entry name" value="CYTOCHROME BO(3) UBIQUINOL OXIDASE SUBUNIT 2"/>
    <property type="match status" value="1"/>
</dbReference>
<dbReference type="GO" id="GO:0004129">
    <property type="term" value="F:cytochrome-c oxidase activity"/>
    <property type="evidence" value="ECO:0007669"/>
    <property type="project" value="UniProtKB-UniRule"/>
</dbReference>
<dbReference type="InterPro" id="IPR002429">
    <property type="entry name" value="CcO_II-like_C"/>
</dbReference>
<dbReference type="Pfam" id="PF00116">
    <property type="entry name" value="COX2"/>
    <property type="match status" value="1"/>
</dbReference>
<dbReference type="InterPro" id="IPR008972">
    <property type="entry name" value="Cupredoxin"/>
</dbReference>
<proteinExistence type="inferred from homology"/>
<feature type="compositionally biased region" description="Acidic residues" evidence="19">
    <location>
        <begin position="293"/>
        <end position="323"/>
    </location>
</feature>
<feature type="transmembrane region" description="Helical" evidence="20">
    <location>
        <begin position="44"/>
        <end position="67"/>
    </location>
</feature>
<dbReference type="GO" id="GO:0042773">
    <property type="term" value="P:ATP synthesis coupled electron transport"/>
    <property type="evidence" value="ECO:0007669"/>
    <property type="project" value="TreeGrafter"/>
</dbReference>
<feature type="domain" description="Cytochrome oxidase subunit II transmembrane region profile" evidence="22">
    <location>
        <begin position="21"/>
        <end position="119"/>
    </location>
</feature>
<sequence length="333" mass="38399">MKAMKKLIYALTLLFIPVLLAGCESKLLVFDPKGPVARSLTDLIVYSIILMLVVVVIIFVLFTYIVWKYRARKDDGDFEPKEEKGNHLLEITWFTIPIIIVIALMIPTMKTIYEVEDIPKGYKDEEPLVINVTSADWKWIFSYPEQDIETVNYINIPADHPVQFKLTSAGTMQSFWVPQLGGQKYTMANMQTNLYLVADKPGSFYGRNTNFNGQGYAHMEFEVQAQTEEDFNKWVHEVHNTAIDLSEEKYSEILKPGVLGRMTFNGTHLEWIDHAHGGSEKYIDSELYRIDHGDDEEDQEEDHEEDHEDVQEENENQDTEETSDSATTDHSHH</sequence>
<dbReference type="CDD" id="cd04212">
    <property type="entry name" value="CuRO_UO_II"/>
    <property type="match status" value="1"/>
</dbReference>
<dbReference type="InterPro" id="IPR045187">
    <property type="entry name" value="CcO_II"/>
</dbReference>
<dbReference type="GO" id="GO:0009486">
    <property type="term" value="F:cytochrome bo3 ubiquinol oxidase activity"/>
    <property type="evidence" value="ECO:0007669"/>
    <property type="project" value="InterPro"/>
</dbReference>
<protein>
    <recommendedName>
        <fullName evidence="4 17">Quinol oxidase subunit 2</fullName>
        <ecNumber evidence="17">1.10.3.-</ecNumber>
    </recommendedName>
</protein>
<dbReference type="AlphaFoldDB" id="A0A1I4HHV7"/>
<evidence type="ECO:0000256" key="7">
    <source>
        <dbReference type="ARBA" id="ARBA00022660"/>
    </source>
</evidence>
<evidence type="ECO:0000256" key="17">
    <source>
        <dbReference type="PIRNR" id="PIRNR000292"/>
    </source>
</evidence>
<comment type="catalytic activity">
    <reaction evidence="1 17">
        <text>2 a quinol + O2 = 2 a quinone + 2 H2O</text>
        <dbReference type="Rhea" id="RHEA:55376"/>
        <dbReference type="ChEBI" id="CHEBI:15377"/>
        <dbReference type="ChEBI" id="CHEBI:15379"/>
        <dbReference type="ChEBI" id="CHEBI:24646"/>
        <dbReference type="ChEBI" id="CHEBI:132124"/>
    </reaction>
</comment>
<evidence type="ECO:0000256" key="14">
    <source>
        <dbReference type="ARBA" id="ARBA00023008"/>
    </source>
</evidence>
<keyword evidence="15 17" id="KW-0472">Membrane</keyword>
<dbReference type="PIRSF" id="PIRSF000292">
    <property type="entry name" value="Ubi_od_II"/>
    <property type="match status" value="1"/>
</dbReference>
<evidence type="ECO:0000256" key="18">
    <source>
        <dbReference type="RuleBase" id="RU000456"/>
    </source>
</evidence>
<feature type="domain" description="Cytochrome oxidase subunit II copper A binding" evidence="21">
    <location>
        <begin position="125"/>
        <end position="237"/>
    </location>
</feature>
<evidence type="ECO:0000259" key="21">
    <source>
        <dbReference type="PROSITE" id="PS50857"/>
    </source>
</evidence>
<dbReference type="InterPro" id="IPR006333">
    <property type="entry name" value="Cyt_o_ubiquinol_oxidase_su2"/>
</dbReference>
<dbReference type="RefSeq" id="WP_425432198.1">
    <property type="nucleotide sequence ID" value="NZ_FOTR01000001.1"/>
</dbReference>
<keyword evidence="8 18" id="KW-0812">Transmembrane</keyword>
<name>A0A1I4HHV7_9BACI</name>
<evidence type="ECO:0000256" key="20">
    <source>
        <dbReference type="SAM" id="Phobius"/>
    </source>
</evidence>
<dbReference type="InterPro" id="IPR034227">
    <property type="entry name" value="CuRO_UO_II"/>
</dbReference>
<dbReference type="Gene3D" id="2.60.40.420">
    <property type="entry name" value="Cupredoxins - blue copper proteins"/>
    <property type="match status" value="1"/>
</dbReference>
<dbReference type="Pfam" id="PF02790">
    <property type="entry name" value="COX2_TM"/>
    <property type="match status" value="1"/>
</dbReference>
<dbReference type="Proteomes" id="UP000198565">
    <property type="component" value="Unassembled WGS sequence"/>
</dbReference>
<feature type="region of interest" description="Disordered" evidence="19">
    <location>
        <begin position="289"/>
        <end position="333"/>
    </location>
</feature>
<evidence type="ECO:0000256" key="15">
    <source>
        <dbReference type="ARBA" id="ARBA00023136"/>
    </source>
</evidence>
<accession>A0A1I4HHV7</accession>